<feature type="domain" description="Pyridoxamine 5'-phosphate oxidase N-terminal" evidence="1">
    <location>
        <begin position="11"/>
        <end position="128"/>
    </location>
</feature>
<organism evidence="2">
    <name type="scientific">marine metagenome</name>
    <dbReference type="NCBI Taxonomy" id="408172"/>
    <lineage>
        <taxon>unclassified sequences</taxon>
        <taxon>metagenomes</taxon>
        <taxon>ecological metagenomes</taxon>
    </lineage>
</organism>
<dbReference type="Gene3D" id="2.30.110.10">
    <property type="entry name" value="Electron Transport, Fmn-binding Protein, Chain A"/>
    <property type="match status" value="1"/>
</dbReference>
<evidence type="ECO:0000313" key="2">
    <source>
        <dbReference type="EMBL" id="SVA33998.1"/>
    </source>
</evidence>
<dbReference type="Pfam" id="PF01243">
    <property type="entry name" value="PNPOx_N"/>
    <property type="match status" value="1"/>
</dbReference>
<dbReference type="SUPFAM" id="SSF50475">
    <property type="entry name" value="FMN-binding split barrel"/>
    <property type="match status" value="1"/>
</dbReference>
<proteinExistence type="predicted"/>
<accession>A0A381V2D4</accession>
<name>A0A381V2D4_9ZZZZ</name>
<dbReference type="InterPro" id="IPR011576">
    <property type="entry name" value="Pyridox_Oxase_N"/>
</dbReference>
<evidence type="ECO:0000259" key="1">
    <source>
        <dbReference type="Pfam" id="PF01243"/>
    </source>
</evidence>
<dbReference type="InterPro" id="IPR012349">
    <property type="entry name" value="Split_barrel_FMN-bd"/>
</dbReference>
<dbReference type="EMBL" id="UINC01007556">
    <property type="protein sequence ID" value="SVA33998.1"/>
    <property type="molecule type" value="Genomic_DNA"/>
</dbReference>
<reference evidence="2" key="1">
    <citation type="submission" date="2018-05" db="EMBL/GenBank/DDBJ databases">
        <authorList>
            <person name="Lanie J.A."/>
            <person name="Ng W.-L."/>
            <person name="Kazmierczak K.M."/>
            <person name="Andrzejewski T.M."/>
            <person name="Davidsen T.M."/>
            <person name="Wayne K.J."/>
            <person name="Tettelin H."/>
            <person name="Glass J.I."/>
            <person name="Rusch D."/>
            <person name="Podicherti R."/>
            <person name="Tsui H.-C.T."/>
            <person name="Winkler M.E."/>
        </authorList>
    </citation>
    <scope>NUCLEOTIDE SEQUENCE</scope>
</reference>
<protein>
    <recommendedName>
        <fullName evidence="1">Pyridoxamine 5'-phosphate oxidase N-terminal domain-containing protein</fullName>
    </recommendedName>
</protein>
<sequence length="136" mass="14478">MPSFRPDQAGPAFAGFITDRYLAVLTLVRPNGQPHTTPVGFTWDQAAGLARVITWSGSMKSRLLEAGELAGTICQLDGGRWVTLEGPCSVTGEPGACADAVARYAARYTQPKDRGSERRVITMVVERILASGGLSP</sequence>
<dbReference type="AlphaFoldDB" id="A0A381V2D4"/>
<gene>
    <name evidence="2" type="ORF">METZ01_LOCUS86852</name>
</gene>